<dbReference type="InterPro" id="IPR036188">
    <property type="entry name" value="FAD/NAD-bd_sf"/>
</dbReference>
<dbReference type="SUPFAM" id="SSF51905">
    <property type="entry name" value="FAD/NAD(P)-binding domain"/>
    <property type="match status" value="1"/>
</dbReference>
<dbReference type="GO" id="GO:0016491">
    <property type="term" value="F:oxidoreductase activity"/>
    <property type="evidence" value="ECO:0007669"/>
    <property type="project" value="UniProtKB-KW"/>
</dbReference>
<accession>A0A2I0I604</accession>
<evidence type="ECO:0000313" key="5">
    <source>
        <dbReference type="EMBL" id="PKI39434.1"/>
    </source>
</evidence>
<gene>
    <name evidence="5" type="ORF">CRG98_040192</name>
</gene>
<comment type="cofactor">
    <cofactor evidence="1">
        <name>FAD</name>
        <dbReference type="ChEBI" id="CHEBI:57692"/>
    </cofactor>
</comment>
<reference evidence="5 6" key="1">
    <citation type="submission" date="2017-11" db="EMBL/GenBank/DDBJ databases">
        <title>De-novo sequencing of pomegranate (Punica granatum L.) genome.</title>
        <authorList>
            <person name="Akparov Z."/>
            <person name="Amiraslanov A."/>
            <person name="Hajiyeva S."/>
            <person name="Abbasov M."/>
            <person name="Kaur K."/>
            <person name="Hamwieh A."/>
            <person name="Solovyev V."/>
            <person name="Salamov A."/>
            <person name="Braich B."/>
            <person name="Kosarev P."/>
            <person name="Mahmoud A."/>
            <person name="Hajiyev E."/>
            <person name="Babayeva S."/>
            <person name="Izzatullayeva V."/>
            <person name="Mammadov A."/>
            <person name="Mammadov A."/>
            <person name="Sharifova S."/>
            <person name="Ojaghi J."/>
            <person name="Eynullazada K."/>
            <person name="Bayramov B."/>
            <person name="Abdulazimova A."/>
            <person name="Shahmuradov I."/>
        </authorList>
    </citation>
    <scope>NUCLEOTIDE SEQUENCE [LARGE SCALE GENOMIC DNA]</scope>
    <source>
        <strain evidence="6">cv. AG2017</strain>
        <tissue evidence="5">Leaf</tissue>
    </source>
</reference>
<keyword evidence="4" id="KW-0560">Oxidoreductase</keyword>
<name>A0A2I0I604_PUNGR</name>
<dbReference type="STRING" id="22663.A0A2I0I604"/>
<protein>
    <recommendedName>
        <fullName evidence="7">FAD-binding domain-containing protein</fullName>
    </recommendedName>
</protein>
<keyword evidence="6" id="KW-1185">Reference proteome</keyword>
<evidence type="ECO:0000313" key="6">
    <source>
        <dbReference type="Proteomes" id="UP000233551"/>
    </source>
</evidence>
<sequence length="230" mass="24553">MASSQSLLFNSIIHSSPLPLLRTRLLIPPTKQRPSDLCLPPYSVPCSFRKRGRKQLQPVVPASLAMAGPAVEVTTSDDSPMRKPRVLVVGGGIGGAGLRPGGKEKGIQSNALATLEAIDMDAAEEVMRAGCITGNRIHGLVDGVSGTWYNKFDMFTPAAERGLPVTRIISRMALQRILAHHVGDDVILLDSKVVDFDDDGSKVTVTLANGRQFEGDLLVGPDGIWSTDAC</sequence>
<dbReference type="PANTHER" id="PTHR46496">
    <property type="match status" value="1"/>
</dbReference>
<evidence type="ECO:0000256" key="1">
    <source>
        <dbReference type="ARBA" id="ARBA00001974"/>
    </source>
</evidence>
<evidence type="ECO:0000256" key="4">
    <source>
        <dbReference type="ARBA" id="ARBA00023002"/>
    </source>
</evidence>
<dbReference type="EMBL" id="PGOL01003812">
    <property type="protein sequence ID" value="PKI39434.1"/>
    <property type="molecule type" value="Genomic_DNA"/>
</dbReference>
<dbReference type="PANTHER" id="PTHR46496:SF1">
    <property type="entry name" value="ZEAXANTHIN EPOXIDASE, CHLOROPLASTIC"/>
    <property type="match status" value="1"/>
</dbReference>
<dbReference type="Gene3D" id="3.50.50.60">
    <property type="entry name" value="FAD/NAD(P)-binding domain"/>
    <property type="match status" value="1"/>
</dbReference>
<keyword evidence="2" id="KW-0285">Flavoprotein</keyword>
<evidence type="ECO:0008006" key="7">
    <source>
        <dbReference type="Google" id="ProtNLM"/>
    </source>
</evidence>
<evidence type="ECO:0000256" key="3">
    <source>
        <dbReference type="ARBA" id="ARBA00022827"/>
    </source>
</evidence>
<dbReference type="Proteomes" id="UP000233551">
    <property type="component" value="Unassembled WGS sequence"/>
</dbReference>
<evidence type="ECO:0000256" key="2">
    <source>
        <dbReference type="ARBA" id="ARBA00022630"/>
    </source>
</evidence>
<keyword evidence="3" id="KW-0274">FAD</keyword>
<dbReference type="AlphaFoldDB" id="A0A2I0I604"/>
<comment type="caution">
    <text evidence="5">The sequence shown here is derived from an EMBL/GenBank/DDBJ whole genome shotgun (WGS) entry which is preliminary data.</text>
</comment>
<organism evidence="5 6">
    <name type="scientific">Punica granatum</name>
    <name type="common">Pomegranate</name>
    <dbReference type="NCBI Taxonomy" id="22663"/>
    <lineage>
        <taxon>Eukaryota</taxon>
        <taxon>Viridiplantae</taxon>
        <taxon>Streptophyta</taxon>
        <taxon>Embryophyta</taxon>
        <taxon>Tracheophyta</taxon>
        <taxon>Spermatophyta</taxon>
        <taxon>Magnoliopsida</taxon>
        <taxon>eudicotyledons</taxon>
        <taxon>Gunneridae</taxon>
        <taxon>Pentapetalae</taxon>
        <taxon>rosids</taxon>
        <taxon>malvids</taxon>
        <taxon>Myrtales</taxon>
        <taxon>Lythraceae</taxon>
        <taxon>Punica</taxon>
    </lineage>
</organism>
<proteinExistence type="predicted"/>